<evidence type="ECO:0000313" key="2">
    <source>
        <dbReference type="Proteomes" id="UP000304382"/>
    </source>
</evidence>
<gene>
    <name evidence="1" type="ORF">Harman_27190</name>
</gene>
<dbReference type="EMBL" id="BIXZ01000005">
    <property type="protein sequence ID" value="GCF14784.1"/>
    <property type="molecule type" value="Genomic_DNA"/>
</dbReference>
<protein>
    <recommendedName>
        <fullName evidence="3">Transposase</fullName>
    </recommendedName>
</protein>
<dbReference type="AlphaFoldDB" id="A0A4C2EJV0"/>
<evidence type="ECO:0000313" key="1">
    <source>
        <dbReference type="EMBL" id="GCF14784.1"/>
    </source>
</evidence>
<keyword evidence="2" id="KW-1185">Reference proteome</keyword>
<reference evidence="1 2" key="1">
    <citation type="submission" date="2019-02" db="EMBL/GenBank/DDBJ databases">
        <title>Haloarcula mannanilyticum sp. nov., a mannan degrading haloarchaeon isolated from commercial salt.</title>
        <authorList>
            <person name="Enomoto S."/>
            <person name="Shimane Y."/>
            <person name="Kamekura M."/>
            <person name="Ito T."/>
            <person name="Moriya O."/>
            <person name="Ihara K."/>
            <person name="Takahashi-Ando N."/>
            <person name="Fukushima Y."/>
            <person name="Yoshida Y."/>
            <person name="Usama R."/>
            <person name="Takai K."/>
            <person name="Minegishi H."/>
        </authorList>
    </citation>
    <scope>NUCLEOTIDE SEQUENCE [LARGE SCALE GENOMIC DNA]</scope>
    <source>
        <strain evidence="1 2">MD130-1</strain>
    </source>
</reference>
<evidence type="ECO:0008006" key="3">
    <source>
        <dbReference type="Google" id="ProtNLM"/>
    </source>
</evidence>
<name>A0A4C2EJV0_9EURY</name>
<organism evidence="1 2">
    <name type="scientific">Haloarcula mannanilytica</name>
    <dbReference type="NCBI Taxonomy" id="2509225"/>
    <lineage>
        <taxon>Archaea</taxon>
        <taxon>Methanobacteriati</taxon>
        <taxon>Methanobacteriota</taxon>
        <taxon>Stenosarchaea group</taxon>
        <taxon>Halobacteria</taxon>
        <taxon>Halobacteriales</taxon>
        <taxon>Haloarculaceae</taxon>
        <taxon>Haloarcula</taxon>
    </lineage>
</organism>
<proteinExistence type="predicted"/>
<comment type="caution">
    <text evidence="1">The sequence shown here is derived from an EMBL/GenBank/DDBJ whole genome shotgun (WGS) entry which is preliminary data.</text>
</comment>
<accession>A0A4C2EJV0</accession>
<sequence length="71" mass="8053">MRRLVDGDTASNVLAEFLGLLDGLDLGVKAVYLDREFYDSKCLTLLQAHNYAYMMPIVRWGKTIKQELSEG</sequence>
<dbReference type="Proteomes" id="UP000304382">
    <property type="component" value="Unassembled WGS sequence"/>
</dbReference>